<proteinExistence type="predicted"/>
<dbReference type="InterPro" id="IPR037737">
    <property type="entry name" value="Srf1"/>
</dbReference>
<dbReference type="Proteomes" id="UP000887226">
    <property type="component" value="Unassembled WGS sequence"/>
</dbReference>
<evidence type="ECO:0000313" key="4">
    <source>
        <dbReference type="Proteomes" id="UP000887226"/>
    </source>
</evidence>
<evidence type="ECO:0000256" key="1">
    <source>
        <dbReference type="SAM" id="MobiDB-lite"/>
    </source>
</evidence>
<dbReference type="AlphaFoldDB" id="A0A9P8CD09"/>
<protein>
    <recommendedName>
        <fullName evidence="5">Regulator of phospholipase D SRF1</fullName>
    </recommendedName>
</protein>
<evidence type="ECO:0000313" key="3">
    <source>
        <dbReference type="EMBL" id="KAG9242548.1"/>
    </source>
</evidence>
<keyword evidence="2" id="KW-0812">Transmembrane</keyword>
<sequence length="359" mass="40228">MYQHVRKRTRMPRGIRLRVRAQMCDLELGMLGRYLVAWIDTVEDTDNIVLPPNPGTAFLSPPSMARAAEHHHAGATPERRVSHDGFVHEHDDSSGIHEKKVDTGFFGSKEPVKGRKWDHKREGEPVIMMSGIPQQVSPWGTFIKSSMYGPLKAEDTRRVDDEFLRQQTPGYEKPWRGDLESSEDPDSTIAGLLHSKKKRRTIVARFQAHLLTHPLIPLAFRVTILITSVIAIGLASSIHHLSDNYSYAQNPSATMATVVDSIAIPYTLYITWDEYTGKPLGLRSPKAKIRLVLLDLFFIIFQSANLALAFEVLTERDGSCKIGSNGENGVICDRVKALCGILMIGLIAWSLTFNVSIFR</sequence>
<evidence type="ECO:0008006" key="5">
    <source>
        <dbReference type="Google" id="ProtNLM"/>
    </source>
</evidence>
<keyword evidence="4" id="KW-1185">Reference proteome</keyword>
<dbReference type="EMBL" id="MU254061">
    <property type="protein sequence ID" value="KAG9242548.1"/>
    <property type="molecule type" value="Genomic_DNA"/>
</dbReference>
<gene>
    <name evidence="3" type="ORF">BJ878DRAFT_164224</name>
</gene>
<keyword evidence="2" id="KW-0472">Membrane</keyword>
<comment type="caution">
    <text evidence="3">The sequence shown here is derived from an EMBL/GenBank/DDBJ whole genome shotgun (WGS) entry which is preliminary data.</text>
</comment>
<accession>A0A9P8CD09</accession>
<dbReference type="OrthoDB" id="2589563at2759"/>
<keyword evidence="2" id="KW-1133">Transmembrane helix</keyword>
<dbReference type="GO" id="GO:0071944">
    <property type="term" value="C:cell periphery"/>
    <property type="evidence" value="ECO:0007669"/>
    <property type="project" value="TreeGrafter"/>
</dbReference>
<feature type="transmembrane region" description="Helical" evidence="2">
    <location>
        <begin position="292"/>
        <end position="314"/>
    </location>
</feature>
<name>A0A9P8CD09_9HELO</name>
<dbReference type="PANTHER" id="PTHR36819">
    <property type="entry name" value="REGULATOR OF PHOSPHOLIPASE D SRF1"/>
    <property type="match status" value="1"/>
</dbReference>
<feature type="region of interest" description="Disordered" evidence="1">
    <location>
        <begin position="88"/>
        <end position="118"/>
    </location>
</feature>
<dbReference type="GO" id="GO:0000324">
    <property type="term" value="C:fungal-type vacuole"/>
    <property type="evidence" value="ECO:0007669"/>
    <property type="project" value="TreeGrafter"/>
</dbReference>
<feature type="transmembrane region" description="Helical" evidence="2">
    <location>
        <begin position="334"/>
        <end position="358"/>
    </location>
</feature>
<feature type="compositionally biased region" description="Basic and acidic residues" evidence="1">
    <location>
        <begin position="88"/>
        <end position="102"/>
    </location>
</feature>
<feature type="transmembrane region" description="Helical" evidence="2">
    <location>
        <begin position="253"/>
        <end position="272"/>
    </location>
</feature>
<organism evidence="3 4">
    <name type="scientific">Calycina marina</name>
    <dbReference type="NCBI Taxonomy" id="1763456"/>
    <lineage>
        <taxon>Eukaryota</taxon>
        <taxon>Fungi</taxon>
        <taxon>Dikarya</taxon>
        <taxon>Ascomycota</taxon>
        <taxon>Pezizomycotina</taxon>
        <taxon>Leotiomycetes</taxon>
        <taxon>Helotiales</taxon>
        <taxon>Pezizellaceae</taxon>
        <taxon>Calycina</taxon>
    </lineage>
</organism>
<evidence type="ECO:0000256" key="2">
    <source>
        <dbReference type="SAM" id="Phobius"/>
    </source>
</evidence>
<feature type="transmembrane region" description="Helical" evidence="2">
    <location>
        <begin position="218"/>
        <end position="241"/>
    </location>
</feature>
<dbReference type="PANTHER" id="PTHR36819:SF1">
    <property type="entry name" value="REGULATOR OF PHOSPHOLIPASE D SRF1"/>
    <property type="match status" value="1"/>
</dbReference>
<reference evidence="3" key="1">
    <citation type="journal article" date="2021" name="IMA Fungus">
        <title>Genomic characterization of three marine fungi, including Emericellopsis atlantica sp. nov. with signatures of a generalist lifestyle and marine biomass degradation.</title>
        <authorList>
            <person name="Hagestad O.C."/>
            <person name="Hou L."/>
            <person name="Andersen J.H."/>
            <person name="Hansen E.H."/>
            <person name="Altermark B."/>
            <person name="Li C."/>
            <person name="Kuhnert E."/>
            <person name="Cox R.J."/>
            <person name="Crous P.W."/>
            <person name="Spatafora J.W."/>
            <person name="Lail K."/>
            <person name="Amirebrahimi M."/>
            <person name="Lipzen A."/>
            <person name="Pangilinan J."/>
            <person name="Andreopoulos W."/>
            <person name="Hayes R.D."/>
            <person name="Ng V."/>
            <person name="Grigoriev I.V."/>
            <person name="Jackson S.A."/>
            <person name="Sutton T.D.S."/>
            <person name="Dobson A.D.W."/>
            <person name="Rama T."/>
        </authorList>
    </citation>
    <scope>NUCLEOTIDE SEQUENCE</scope>
    <source>
        <strain evidence="3">TRa3180A</strain>
    </source>
</reference>